<dbReference type="RefSeq" id="WP_136739518.1">
    <property type="nucleotide sequence ID" value="NZ_SUMB01000003.1"/>
</dbReference>
<feature type="compositionally biased region" description="Basic residues" evidence="1">
    <location>
        <begin position="13"/>
        <end position="30"/>
    </location>
</feature>
<gene>
    <name evidence="2" type="ORF">FCH28_10330</name>
</gene>
<dbReference type="InterPro" id="IPR009003">
    <property type="entry name" value="Peptidase_S1_PA"/>
</dbReference>
<comment type="caution">
    <text evidence="2">The sequence shown here is derived from an EMBL/GenBank/DDBJ whole genome shotgun (WGS) entry which is preliminary data.</text>
</comment>
<dbReference type="PROSITE" id="PS00134">
    <property type="entry name" value="TRYPSIN_HIS"/>
    <property type="match status" value="1"/>
</dbReference>
<protein>
    <recommendedName>
        <fullName evidence="4">Trypsin-like serine protease</fullName>
    </recommendedName>
</protein>
<dbReference type="InterPro" id="IPR018114">
    <property type="entry name" value="TRYPSIN_HIS"/>
</dbReference>
<dbReference type="InterPro" id="IPR043504">
    <property type="entry name" value="Peptidase_S1_PA_chymotrypsin"/>
</dbReference>
<feature type="region of interest" description="Disordered" evidence="1">
    <location>
        <begin position="1"/>
        <end position="36"/>
    </location>
</feature>
<reference evidence="2 3" key="1">
    <citation type="submission" date="2019-04" db="EMBL/GenBank/DDBJ databases">
        <title>Streptomyces piniterrae sp. nov., a heliquinomycin-producing actinomycete isolated from rhizosphere soil of Pinus yunnanensis.</title>
        <authorList>
            <person name="Zhuang X."/>
            <person name="Zhao J."/>
        </authorList>
    </citation>
    <scope>NUCLEOTIDE SEQUENCE [LARGE SCALE GENOMIC DNA]</scope>
    <source>
        <strain evidence="3">jys28</strain>
    </source>
</reference>
<proteinExistence type="predicted"/>
<sequence length="376" mass="38864">MSDVHHASDAPGPRKKSGGKRRARSRRPWRRTTAAALGLTVCLGTASVSVASGSDPDAKPTAPTSSRSSQSPKGSAGRTKPTIEANLINPGDDWTSSDAADYWTPQRMAAAAPPADAPPADAPPADGTAEPDGVTARSAPAAKPAKAQPARRARHFDGIPTVGVLFSVDGDAKAHHCTASVVNSPRRNLILTAGHCEPGANAAFVPQYRSGADTQPYGVWAISKTFAYPGRGTTGSASDLDFAFATVEPDELGREIEEVTGGNTLSATPGYTNKVTVTGYPSVRNDPKDRAVSCDTRTSRLAGTRQLRMECGGFYGGTSGSPWLAGFDKATGTGRVIGLIGGLNGGGPKGPDSDRISYSPYFGTSIFTLYARATSG</sequence>
<accession>A0A4U0NMU1</accession>
<feature type="compositionally biased region" description="Low complexity" evidence="1">
    <location>
        <begin position="136"/>
        <end position="148"/>
    </location>
</feature>
<evidence type="ECO:0008006" key="4">
    <source>
        <dbReference type="Google" id="ProtNLM"/>
    </source>
</evidence>
<name>A0A4U0NMU1_9ACTN</name>
<dbReference type="OrthoDB" id="3507155at2"/>
<dbReference type="SUPFAM" id="SSF50494">
    <property type="entry name" value="Trypsin-like serine proteases"/>
    <property type="match status" value="1"/>
</dbReference>
<evidence type="ECO:0000256" key="1">
    <source>
        <dbReference type="SAM" id="MobiDB-lite"/>
    </source>
</evidence>
<dbReference type="AlphaFoldDB" id="A0A4U0NMU1"/>
<dbReference type="GO" id="GO:0006508">
    <property type="term" value="P:proteolysis"/>
    <property type="evidence" value="ECO:0007669"/>
    <property type="project" value="InterPro"/>
</dbReference>
<dbReference type="EMBL" id="SUMB01000003">
    <property type="protein sequence ID" value="TJZ55707.1"/>
    <property type="molecule type" value="Genomic_DNA"/>
</dbReference>
<organism evidence="2 3">
    <name type="scientific">Streptomyces piniterrae</name>
    <dbReference type="NCBI Taxonomy" id="2571125"/>
    <lineage>
        <taxon>Bacteria</taxon>
        <taxon>Bacillati</taxon>
        <taxon>Actinomycetota</taxon>
        <taxon>Actinomycetes</taxon>
        <taxon>Kitasatosporales</taxon>
        <taxon>Streptomycetaceae</taxon>
        <taxon>Streptomyces</taxon>
    </lineage>
</organism>
<feature type="compositionally biased region" description="Polar residues" evidence="1">
    <location>
        <begin position="62"/>
        <end position="73"/>
    </location>
</feature>
<dbReference type="Proteomes" id="UP000308697">
    <property type="component" value="Unassembled WGS sequence"/>
</dbReference>
<evidence type="ECO:0000313" key="3">
    <source>
        <dbReference type="Proteomes" id="UP000308697"/>
    </source>
</evidence>
<feature type="region of interest" description="Disordered" evidence="1">
    <location>
        <begin position="49"/>
        <end position="152"/>
    </location>
</feature>
<dbReference type="GO" id="GO:0004252">
    <property type="term" value="F:serine-type endopeptidase activity"/>
    <property type="evidence" value="ECO:0007669"/>
    <property type="project" value="InterPro"/>
</dbReference>
<evidence type="ECO:0000313" key="2">
    <source>
        <dbReference type="EMBL" id="TJZ55707.1"/>
    </source>
</evidence>
<keyword evidence="3" id="KW-1185">Reference proteome</keyword>
<dbReference type="Gene3D" id="2.40.10.10">
    <property type="entry name" value="Trypsin-like serine proteases"/>
    <property type="match status" value="2"/>
</dbReference>